<dbReference type="InterPro" id="IPR003675">
    <property type="entry name" value="Rce1/LyrA-like_dom"/>
</dbReference>
<keyword evidence="1" id="KW-0812">Transmembrane</keyword>
<evidence type="ECO:0000313" key="3">
    <source>
        <dbReference type="EMBL" id="OYN89141.1"/>
    </source>
</evidence>
<feature type="transmembrane region" description="Helical" evidence="1">
    <location>
        <begin position="226"/>
        <end position="243"/>
    </location>
</feature>
<keyword evidence="3" id="KW-0378">Hydrolase</keyword>
<organism evidence="3 4">
    <name type="scientific">Parenemella sanctibonifatiensis</name>
    <dbReference type="NCBI Taxonomy" id="2016505"/>
    <lineage>
        <taxon>Bacteria</taxon>
        <taxon>Bacillati</taxon>
        <taxon>Actinomycetota</taxon>
        <taxon>Actinomycetes</taxon>
        <taxon>Propionibacteriales</taxon>
        <taxon>Propionibacteriaceae</taxon>
        <taxon>Parenemella</taxon>
    </lineage>
</organism>
<feature type="transmembrane region" description="Helical" evidence="1">
    <location>
        <begin position="133"/>
        <end position="157"/>
    </location>
</feature>
<feature type="transmembrane region" description="Helical" evidence="1">
    <location>
        <begin position="169"/>
        <end position="187"/>
    </location>
</feature>
<dbReference type="EMBL" id="NMVJ01000010">
    <property type="protein sequence ID" value="OYN89141.1"/>
    <property type="molecule type" value="Genomic_DNA"/>
</dbReference>
<dbReference type="AlphaFoldDB" id="A0A255EDX0"/>
<evidence type="ECO:0000259" key="2">
    <source>
        <dbReference type="Pfam" id="PF02517"/>
    </source>
</evidence>
<reference evidence="3 4" key="1">
    <citation type="submission" date="2017-07" db="EMBL/GenBank/DDBJ databases">
        <title>Draft whole genome sequences of clinical Proprionibacteriaceae strains.</title>
        <authorList>
            <person name="Bernier A.-M."/>
            <person name="Bernard K."/>
            <person name="Domingo M.-C."/>
        </authorList>
    </citation>
    <scope>NUCLEOTIDE SEQUENCE [LARGE SCALE GENOMIC DNA]</scope>
    <source>
        <strain evidence="3 4">NML 150081</strain>
    </source>
</reference>
<gene>
    <name evidence="3" type="ORF">CGZ91_12860</name>
</gene>
<dbReference type="GO" id="GO:0080120">
    <property type="term" value="P:CAAX-box protein maturation"/>
    <property type="evidence" value="ECO:0007669"/>
    <property type="project" value="UniProtKB-ARBA"/>
</dbReference>
<dbReference type="InterPro" id="IPR042150">
    <property type="entry name" value="MmRce1-like"/>
</dbReference>
<dbReference type="PANTHER" id="PTHR35797">
    <property type="entry name" value="PROTEASE-RELATED"/>
    <property type="match status" value="1"/>
</dbReference>
<keyword evidence="1" id="KW-0472">Membrane</keyword>
<dbReference type="GO" id="GO:0006508">
    <property type="term" value="P:proteolysis"/>
    <property type="evidence" value="ECO:0007669"/>
    <property type="project" value="UniProtKB-KW"/>
</dbReference>
<feature type="transmembrane region" description="Helical" evidence="1">
    <location>
        <begin position="34"/>
        <end position="59"/>
    </location>
</feature>
<accession>A0A255EDX0</accession>
<keyword evidence="4" id="KW-1185">Reference proteome</keyword>
<feature type="transmembrane region" description="Helical" evidence="1">
    <location>
        <begin position="199"/>
        <end position="219"/>
    </location>
</feature>
<feature type="transmembrane region" description="Helical" evidence="1">
    <location>
        <begin position="65"/>
        <end position="84"/>
    </location>
</feature>
<dbReference type="Pfam" id="PF02517">
    <property type="entry name" value="Rce1-like"/>
    <property type="match status" value="1"/>
</dbReference>
<evidence type="ECO:0000313" key="4">
    <source>
        <dbReference type="Proteomes" id="UP000216300"/>
    </source>
</evidence>
<sequence>MYSVEAQQRGPIVSDPTTPIRVDLHAGSARPPEVIGYVLAATALCAVVASPVLLGVLSIEYAGVIVPLAQLTPTLIALIFWAVLRPGRLSAALALRWSWRGVGWGLAAVAVVSALQFLLGLTLGWQIRGSDPILTAAIAVLPLLLLQSVFAIGEEFGWRGWLASRTASWPFWTAALAGSLAWVMWHLPALPIVTAGGGWQAGLAYLASIASWAPFLLALRRRTGSVWAAVITHGALNSLRVFFLQSIADAGGVDWAVEAIGWLLWLGAAWLLMRRTSDTASRDAH</sequence>
<proteinExistence type="predicted"/>
<keyword evidence="3" id="KW-0645">Protease</keyword>
<comment type="caution">
    <text evidence="3">The sequence shown here is derived from an EMBL/GenBank/DDBJ whole genome shotgun (WGS) entry which is preliminary data.</text>
</comment>
<feature type="domain" description="CAAX prenyl protease 2/Lysostaphin resistance protein A-like" evidence="2">
    <location>
        <begin position="140"/>
        <end position="238"/>
    </location>
</feature>
<protein>
    <submittedName>
        <fullName evidence="3">CPBP family intramembrane metalloprotease</fullName>
    </submittedName>
</protein>
<dbReference type="GO" id="GO:0008237">
    <property type="term" value="F:metallopeptidase activity"/>
    <property type="evidence" value="ECO:0007669"/>
    <property type="project" value="UniProtKB-KW"/>
</dbReference>
<evidence type="ECO:0000256" key="1">
    <source>
        <dbReference type="SAM" id="Phobius"/>
    </source>
</evidence>
<dbReference type="OrthoDB" id="3693644at2"/>
<feature type="transmembrane region" description="Helical" evidence="1">
    <location>
        <begin position="104"/>
        <end position="127"/>
    </location>
</feature>
<name>A0A255EDX0_9ACTN</name>
<feature type="transmembrane region" description="Helical" evidence="1">
    <location>
        <begin position="255"/>
        <end position="273"/>
    </location>
</feature>
<keyword evidence="3" id="KW-0482">Metalloprotease</keyword>
<dbReference type="PANTHER" id="PTHR35797:SF1">
    <property type="entry name" value="PROTEASE"/>
    <property type="match status" value="1"/>
</dbReference>
<dbReference type="Proteomes" id="UP000216300">
    <property type="component" value="Unassembled WGS sequence"/>
</dbReference>
<keyword evidence="1" id="KW-1133">Transmembrane helix</keyword>
<dbReference type="GO" id="GO:0004175">
    <property type="term" value="F:endopeptidase activity"/>
    <property type="evidence" value="ECO:0007669"/>
    <property type="project" value="UniProtKB-ARBA"/>
</dbReference>